<evidence type="ECO:0000313" key="5">
    <source>
        <dbReference type="EMBL" id="MFC6284898.1"/>
    </source>
</evidence>
<dbReference type="EMBL" id="JBHSRS010000084">
    <property type="protein sequence ID" value="MFC6284898.1"/>
    <property type="molecule type" value="Genomic_DNA"/>
</dbReference>
<keyword evidence="6" id="KW-1185">Reference proteome</keyword>
<protein>
    <submittedName>
        <fullName evidence="5">MarR family winged helix-turn-helix transcriptional regulator</fullName>
    </submittedName>
</protein>
<evidence type="ECO:0000256" key="2">
    <source>
        <dbReference type="ARBA" id="ARBA00023125"/>
    </source>
</evidence>
<accession>A0ABW1U5P8</accession>
<dbReference type="PRINTS" id="PR00598">
    <property type="entry name" value="HTHMARR"/>
</dbReference>
<gene>
    <name evidence="5" type="ORF">ACFQND_27040</name>
</gene>
<dbReference type="RefSeq" id="WP_371439433.1">
    <property type="nucleotide sequence ID" value="NZ_JBHSRS010000084.1"/>
</dbReference>
<evidence type="ECO:0000313" key="6">
    <source>
        <dbReference type="Proteomes" id="UP001596270"/>
    </source>
</evidence>
<name>A0ABW1U5P8_9BURK</name>
<dbReference type="SUPFAM" id="SSF46785">
    <property type="entry name" value="Winged helix' DNA-binding domain"/>
    <property type="match status" value="1"/>
</dbReference>
<keyword evidence="1" id="KW-0805">Transcription regulation</keyword>
<dbReference type="Proteomes" id="UP001596270">
    <property type="component" value="Unassembled WGS sequence"/>
</dbReference>
<comment type="caution">
    <text evidence="5">The sequence shown here is derived from an EMBL/GenBank/DDBJ whole genome shotgun (WGS) entry which is preliminary data.</text>
</comment>
<dbReference type="InterPro" id="IPR036388">
    <property type="entry name" value="WH-like_DNA-bd_sf"/>
</dbReference>
<evidence type="ECO:0000259" key="4">
    <source>
        <dbReference type="PROSITE" id="PS50995"/>
    </source>
</evidence>
<proteinExistence type="predicted"/>
<dbReference type="Pfam" id="PF01047">
    <property type="entry name" value="MarR"/>
    <property type="match status" value="1"/>
</dbReference>
<keyword evidence="2" id="KW-0238">DNA-binding</keyword>
<evidence type="ECO:0000256" key="1">
    <source>
        <dbReference type="ARBA" id="ARBA00023015"/>
    </source>
</evidence>
<dbReference type="InterPro" id="IPR036390">
    <property type="entry name" value="WH_DNA-bd_sf"/>
</dbReference>
<evidence type="ECO:0000256" key="3">
    <source>
        <dbReference type="ARBA" id="ARBA00023163"/>
    </source>
</evidence>
<dbReference type="InterPro" id="IPR000835">
    <property type="entry name" value="HTH_MarR-typ"/>
</dbReference>
<dbReference type="SMART" id="SM00347">
    <property type="entry name" value="HTH_MARR"/>
    <property type="match status" value="1"/>
</dbReference>
<keyword evidence="3" id="KW-0804">Transcription</keyword>
<reference evidence="6" key="1">
    <citation type="journal article" date="2019" name="Int. J. Syst. Evol. Microbiol.">
        <title>The Global Catalogue of Microorganisms (GCM) 10K type strain sequencing project: providing services to taxonomists for standard genome sequencing and annotation.</title>
        <authorList>
            <consortium name="The Broad Institute Genomics Platform"/>
            <consortium name="The Broad Institute Genome Sequencing Center for Infectious Disease"/>
            <person name="Wu L."/>
            <person name="Ma J."/>
        </authorList>
    </citation>
    <scope>NUCLEOTIDE SEQUENCE [LARGE SCALE GENOMIC DNA]</scope>
    <source>
        <strain evidence="6">CCUG 39402</strain>
    </source>
</reference>
<dbReference type="Gene3D" id="1.10.10.10">
    <property type="entry name" value="Winged helix-like DNA-binding domain superfamily/Winged helix DNA-binding domain"/>
    <property type="match status" value="1"/>
</dbReference>
<sequence length="160" mass="18300">MSKRTTDRLQPGLDESLGFLICDTARFVKRVLYARLAPWGIPGSCWFLLRVLWQEDGVSQRELSERLGVAEPSVVVMLRGLEKKDLIRRERDEVDRRKMRVFLTERAAALEQELMAVAEDVNHTMLHALSGKDEKQVTNNLRSIREQLSASCEGAEMVDD</sequence>
<dbReference type="PANTHER" id="PTHR42756">
    <property type="entry name" value="TRANSCRIPTIONAL REGULATOR, MARR"/>
    <property type="match status" value="1"/>
</dbReference>
<feature type="domain" description="HTH marR-type" evidence="4">
    <location>
        <begin position="14"/>
        <end position="146"/>
    </location>
</feature>
<organism evidence="5 6">
    <name type="scientific">Polaromonas aquatica</name>
    <dbReference type="NCBI Taxonomy" id="332657"/>
    <lineage>
        <taxon>Bacteria</taxon>
        <taxon>Pseudomonadati</taxon>
        <taxon>Pseudomonadota</taxon>
        <taxon>Betaproteobacteria</taxon>
        <taxon>Burkholderiales</taxon>
        <taxon>Comamonadaceae</taxon>
        <taxon>Polaromonas</taxon>
    </lineage>
</organism>
<dbReference type="PROSITE" id="PS50995">
    <property type="entry name" value="HTH_MARR_2"/>
    <property type="match status" value="1"/>
</dbReference>
<dbReference type="PANTHER" id="PTHR42756:SF1">
    <property type="entry name" value="TRANSCRIPTIONAL REPRESSOR OF EMRAB OPERON"/>
    <property type="match status" value="1"/>
</dbReference>